<evidence type="ECO:0000313" key="3">
    <source>
        <dbReference type="EMBL" id="SFI66840.1"/>
    </source>
</evidence>
<keyword evidence="4" id="KW-1185">Reference proteome</keyword>
<dbReference type="Proteomes" id="UP000182737">
    <property type="component" value="Unassembled WGS sequence"/>
</dbReference>
<dbReference type="SUPFAM" id="SSF48371">
    <property type="entry name" value="ARM repeat"/>
    <property type="match status" value="1"/>
</dbReference>
<reference evidence="4" key="1">
    <citation type="submission" date="2016-10" db="EMBL/GenBank/DDBJ databases">
        <authorList>
            <person name="Varghese N."/>
            <person name="Submissions S."/>
        </authorList>
    </citation>
    <scope>NUCLEOTIDE SEQUENCE [LARGE SCALE GENOMIC DNA]</scope>
    <source>
        <strain evidence="4">XBD1002</strain>
    </source>
</reference>
<dbReference type="InterPro" id="IPR016024">
    <property type="entry name" value="ARM-type_fold"/>
</dbReference>
<proteinExistence type="predicted"/>
<feature type="region of interest" description="Disordered" evidence="1">
    <location>
        <begin position="23"/>
        <end position="71"/>
    </location>
</feature>
<dbReference type="PANTHER" id="PTHR12697">
    <property type="entry name" value="PBS LYASE HEAT-LIKE PROTEIN"/>
    <property type="match status" value="1"/>
</dbReference>
<dbReference type="PANTHER" id="PTHR12697:SF5">
    <property type="entry name" value="DEOXYHYPUSINE HYDROXYLASE"/>
    <property type="match status" value="1"/>
</dbReference>
<dbReference type="RefSeq" id="WP_074931158.1">
    <property type="nucleotide sequence ID" value="NZ_FORI01000004.1"/>
</dbReference>
<dbReference type="Gene3D" id="1.25.10.10">
    <property type="entry name" value="Leucine-rich Repeat Variant"/>
    <property type="match status" value="2"/>
</dbReference>
<dbReference type="EMBL" id="FORI01000004">
    <property type="protein sequence ID" value="SFI66840.1"/>
    <property type="molecule type" value="Genomic_DNA"/>
</dbReference>
<feature type="compositionally biased region" description="Basic and acidic residues" evidence="1">
    <location>
        <begin position="48"/>
        <end position="70"/>
    </location>
</feature>
<gene>
    <name evidence="3" type="ORF">SAMN04487775_10441</name>
</gene>
<name>A0A1I3K3F2_9SPIR</name>
<dbReference type="GO" id="GO:0016491">
    <property type="term" value="F:oxidoreductase activity"/>
    <property type="evidence" value="ECO:0007669"/>
    <property type="project" value="TreeGrafter"/>
</dbReference>
<dbReference type="Pfam" id="PF13646">
    <property type="entry name" value="HEAT_2"/>
    <property type="match status" value="1"/>
</dbReference>
<accession>A0A1I3K3F2</accession>
<evidence type="ECO:0000313" key="4">
    <source>
        <dbReference type="Proteomes" id="UP000182737"/>
    </source>
</evidence>
<feature type="signal peptide" evidence="2">
    <location>
        <begin position="1"/>
        <end position="19"/>
    </location>
</feature>
<dbReference type="OrthoDB" id="355190at2"/>
<sequence length="500" mass="56855">MRKVVLFLLILASVNFCFAQEEDSEKETQSISASKGGISEVPASKRPKAIDKEKAEKAAEKDESEKDYENKSNTIKYGVPSEISTLIDELIKNDDPRFTEEIYDVFQVTKNTVIKQKVLNYFKQLEDPCLEDYAVETLNDPYEEKNDLVKACFQYISAVKTKEAIPAVLALIESENESYFNDAIATIGEIGGPEEAMFLVEYLEREDLSDAQRQTLMRTCGKMHAVQTWDKVVEVAEDEDENLYVRMYAAESLGLMEKKESVPILVELFSENDPNLRQYVIKGLSHFPGVVEAEETIMQGIRDEHWRVRQESIKTAKEMKLKDGVPYLIYRAKNDSEKVIKDEAYTTLAALNTDEANDFLIAQLQEKKLGDATKKKIVEVLLKEGHAGEKEILELADECLKDDKRKDLRYAIGKELAKYENSAYDEICIKYLSSKDSTTQSLGLDMYKTNKFSSAVSVMRTIYADKKANTSVKNRIKTMLSIEDEEEFKNEKSNGDADAK</sequence>
<evidence type="ECO:0000256" key="2">
    <source>
        <dbReference type="SAM" id="SignalP"/>
    </source>
</evidence>
<evidence type="ECO:0000256" key="1">
    <source>
        <dbReference type="SAM" id="MobiDB-lite"/>
    </source>
</evidence>
<dbReference type="InterPro" id="IPR011989">
    <property type="entry name" value="ARM-like"/>
</dbReference>
<feature type="chain" id="PRO_5010374692" evidence="2">
    <location>
        <begin position="20"/>
        <end position="500"/>
    </location>
</feature>
<protein>
    <submittedName>
        <fullName evidence="3">HEAT repeat-containing protein</fullName>
    </submittedName>
</protein>
<keyword evidence="2" id="KW-0732">Signal</keyword>
<dbReference type="AlphaFoldDB" id="A0A1I3K3F2"/>
<organism evidence="3 4">
    <name type="scientific">Treponema bryantii</name>
    <dbReference type="NCBI Taxonomy" id="163"/>
    <lineage>
        <taxon>Bacteria</taxon>
        <taxon>Pseudomonadati</taxon>
        <taxon>Spirochaetota</taxon>
        <taxon>Spirochaetia</taxon>
        <taxon>Spirochaetales</taxon>
        <taxon>Treponemataceae</taxon>
        <taxon>Treponema</taxon>
    </lineage>
</organism>